<dbReference type="PANTHER" id="PTHR11011">
    <property type="entry name" value="MALE STERILITY PROTEIN 2-RELATED"/>
    <property type="match status" value="1"/>
</dbReference>
<comment type="caution">
    <text evidence="6">The sequence shown here is derived from an EMBL/GenBank/DDBJ whole genome shotgun (WGS) entry which is preliminary data.</text>
</comment>
<keyword evidence="3" id="KW-0443">Lipid metabolism</keyword>
<evidence type="ECO:0000313" key="7">
    <source>
        <dbReference type="Proteomes" id="UP001147653"/>
    </source>
</evidence>
<dbReference type="InterPro" id="IPR023214">
    <property type="entry name" value="HAD_sf"/>
</dbReference>
<keyword evidence="7" id="KW-1185">Reference proteome</keyword>
<evidence type="ECO:0000259" key="4">
    <source>
        <dbReference type="Pfam" id="PF03015"/>
    </source>
</evidence>
<evidence type="ECO:0000256" key="1">
    <source>
        <dbReference type="ARBA" id="ARBA00005928"/>
    </source>
</evidence>
<dbReference type="SUPFAM" id="SSF51735">
    <property type="entry name" value="NAD(P)-binding Rossmann-fold domains"/>
    <property type="match status" value="1"/>
</dbReference>
<dbReference type="Gene3D" id="1.20.1440.100">
    <property type="entry name" value="SG protein - dephosphorylation function"/>
    <property type="match status" value="1"/>
</dbReference>
<evidence type="ECO:0000259" key="5">
    <source>
        <dbReference type="Pfam" id="PF07993"/>
    </source>
</evidence>
<feature type="domain" description="Thioester reductase (TE)" evidence="5">
    <location>
        <begin position="25"/>
        <end position="328"/>
    </location>
</feature>
<name>A0A9X3NHB5_9ACTN</name>
<dbReference type="RefSeq" id="WP_270025553.1">
    <property type="nucleotide sequence ID" value="NZ_JAPDDP010000020.1"/>
</dbReference>
<dbReference type="GO" id="GO:0035336">
    <property type="term" value="P:long-chain fatty-acyl-CoA metabolic process"/>
    <property type="evidence" value="ECO:0007669"/>
    <property type="project" value="TreeGrafter"/>
</dbReference>
<dbReference type="PANTHER" id="PTHR11011:SF45">
    <property type="entry name" value="FATTY ACYL-COA REDUCTASE CG8306-RELATED"/>
    <property type="match status" value="1"/>
</dbReference>
<organism evidence="6 7">
    <name type="scientific">Solirubrobacter phytolaccae</name>
    <dbReference type="NCBI Taxonomy" id="1404360"/>
    <lineage>
        <taxon>Bacteria</taxon>
        <taxon>Bacillati</taxon>
        <taxon>Actinomycetota</taxon>
        <taxon>Thermoleophilia</taxon>
        <taxon>Solirubrobacterales</taxon>
        <taxon>Solirubrobacteraceae</taxon>
        <taxon>Solirubrobacter</taxon>
    </lineage>
</organism>
<accession>A0A9X3NHB5</accession>
<dbReference type="CDD" id="cd09071">
    <property type="entry name" value="FAR_C"/>
    <property type="match status" value="1"/>
</dbReference>
<dbReference type="Gene3D" id="3.40.50.720">
    <property type="entry name" value="NAD(P)-binding Rossmann-like Domain"/>
    <property type="match status" value="1"/>
</dbReference>
<evidence type="ECO:0000256" key="3">
    <source>
        <dbReference type="ARBA" id="ARBA00023098"/>
    </source>
</evidence>
<feature type="domain" description="Fatty acyl-CoA reductase C-terminal" evidence="4">
    <location>
        <begin position="429"/>
        <end position="495"/>
    </location>
</feature>
<dbReference type="SUPFAM" id="SSF56784">
    <property type="entry name" value="HAD-like"/>
    <property type="match status" value="1"/>
</dbReference>
<dbReference type="GO" id="GO:0010345">
    <property type="term" value="P:suberin biosynthetic process"/>
    <property type="evidence" value="ECO:0007669"/>
    <property type="project" value="TreeGrafter"/>
</dbReference>
<keyword evidence="2" id="KW-0444">Lipid biosynthesis</keyword>
<gene>
    <name evidence="6" type="ORF">OJ997_13120</name>
</gene>
<comment type="similarity">
    <text evidence="1">Belongs to the fatty acyl-CoA reductase family.</text>
</comment>
<dbReference type="EMBL" id="JAPDDP010000020">
    <property type="protein sequence ID" value="MDA0181242.1"/>
    <property type="molecule type" value="Genomic_DNA"/>
</dbReference>
<dbReference type="Pfam" id="PF07993">
    <property type="entry name" value="NAD_binding_4"/>
    <property type="match status" value="1"/>
</dbReference>
<proteinExistence type="inferred from homology"/>
<dbReference type="InterPro" id="IPR033640">
    <property type="entry name" value="FAR_C"/>
</dbReference>
<dbReference type="Proteomes" id="UP001147653">
    <property type="component" value="Unassembled WGS sequence"/>
</dbReference>
<dbReference type="AlphaFoldDB" id="A0A9X3NHB5"/>
<protein>
    <submittedName>
        <fullName evidence="6">SDR family oxidoreductase</fullName>
    </submittedName>
</protein>
<dbReference type="Pfam" id="PF03015">
    <property type="entry name" value="Sterile"/>
    <property type="match status" value="1"/>
</dbReference>
<dbReference type="InterPro" id="IPR036412">
    <property type="entry name" value="HAD-like_sf"/>
</dbReference>
<dbReference type="InterPro" id="IPR026055">
    <property type="entry name" value="FAR"/>
</dbReference>
<evidence type="ECO:0000313" key="6">
    <source>
        <dbReference type="EMBL" id="MDA0181242.1"/>
    </source>
</evidence>
<sequence>MLALPDEDVFPATIRERLAGQTVLLTGASGFLGKAVLGQILRELPETEVVVLLRGDAAKRLSDEILPSGPCAGLDGSRVRPVSGDLGREGLQGLEGIDVVIHCAASVSFEQPLDEALELNAKGPARLLESVRAGGSDPYFIHVSTAYAAGMRTGLVLEKPSGTAPTEPWLDLNAELDAAKAWRRDIEAESRLPQHQHRFVAEAHRAIGPAGGPAVGTRAEILRYEWVRDQLTERGRERARALGWSDTYGLSKALGERTLITANPRNLTIVRPAIVESALHTPYPGWMESLKVADPIMLGYGAGIIPGRFGANRSIRIDIIPVDFVANACLAAAAHPPETPRVFNVSTGMRNPFTIGDLAEVTTKYFRERPLPDEDGLPVSVPDWNFSSAGSILTKINRANAVLERGRTLVDKLPIPRSNDVELRLHKNQRKLDRLKRLNEIYRPYGELDCVFDDRNARALLESLHPEDRERFGFDVDEIDWDHYMEEVHLPALRKIAVPPAPGPKKTRSAGRRPVPEGPPALALFDVEGVVLDSTVAHFYAWLRTRDMPELDKLVWTAGAATKVPSWIIEDRRSRTAFNRNFYKLYKDLPARELKRQAEDALADFIQPRIQNEAVRRIREHKRRGDRVILITSALDFLVEPLKHLADEVHAAKLVERVGRFTGELEEPPLTADGRASLAARLAADHGVELSDCHAYGDSLADLPLLELVGHPHAINPDFRLSREARRRRWPIEAWSTEKAAI</sequence>
<dbReference type="Gene3D" id="3.40.50.1000">
    <property type="entry name" value="HAD superfamily/HAD-like"/>
    <property type="match status" value="1"/>
</dbReference>
<dbReference type="Pfam" id="PF12710">
    <property type="entry name" value="HAD"/>
    <property type="match status" value="1"/>
</dbReference>
<reference evidence="6" key="1">
    <citation type="submission" date="2022-10" db="EMBL/GenBank/DDBJ databases">
        <title>The WGS of Solirubrobacter phytolaccae KCTC 29190.</title>
        <authorList>
            <person name="Jiang Z."/>
        </authorList>
    </citation>
    <scope>NUCLEOTIDE SEQUENCE</scope>
    <source>
        <strain evidence="6">KCTC 29190</strain>
    </source>
</reference>
<dbReference type="InterPro" id="IPR013120">
    <property type="entry name" value="FAR_NAD-bd"/>
</dbReference>
<dbReference type="GO" id="GO:0080019">
    <property type="term" value="F:alcohol-forming very long-chain fatty acyl-CoA reductase activity"/>
    <property type="evidence" value="ECO:0007669"/>
    <property type="project" value="InterPro"/>
</dbReference>
<evidence type="ECO:0000256" key="2">
    <source>
        <dbReference type="ARBA" id="ARBA00022516"/>
    </source>
</evidence>
<dbReference type="InterPro" id="IPR036291">
    <property type="entry name" value="NAD(P)-bd_dom_sf"/>
</dbReference>